<dbReference type="SUPFAM" id="SSF57829">
    <property type="entry name" value="Zn-binding ribosomal proteins"/>
    <property type="match status" value="1"/>
</dbReference>
<accession>A0A067DE84</accession>
<dbReference type="PANTHER" id="PTHR48149">
    <property type="entry name" value="60S RIBOSOMAL PROTEIN L37A-2"/>
    <property type="match status" value="1"/>
</dbReference>
<evidence type="ECO:0000313" key="7">
    <source>
        <dbReference type="EMBL" id="KDO37332.1"/>
    </source>
</evidence>
<protein>
    <submittedName>
        <fullName evidence="7">Uncharacterized protein</fullName>
    </submittedName>
</protein>
<keyword evidence="3" id="KW-0863">Zinc-finger</keyword>
<organism evidence="7 8">
    <name type="scientific">Citrus sinensis</name>
    <name type="common">Sweet orange</name>
    <name type="synonym">Citrus aurantium var. sinensis</name>
    <dbReference type="NCBI Taxonomy" id="2711"/>
    <lineage>
        <taxon>Eukaryota</taxon>
        <taxon>Viridiplantae</taxon>
        <taxon>Streptophyta</taxon>
        <taxon>Embryophyta</taxon>
        <taxon>Tracheophyta</taxon>
        <taxon>Spermatophyta</taxon>
        <taxon>Magnoliopsida</taxon>
        <taxon>eudicotyledons</taxon>
        <taxon>Gunneridae</taxon>
        <taxon>Pentapetalae</taxon>
        <taxon>rosids</taxon>
        <taxon>malvids</taxon>
        <taxon>Sapindales</taxon>
        <taxon>Rutaceae</taxon>
        <taxon>Aurantioideae</taxon>
        <taxon>Citrus</taxon>
    </lineage>
</organism>
<dbReference type="Proteomes" id="UP000027120">
    <property type="component" value="Unassembled WGS sequence"/>
</dbReference>
<keyword evidence="2" id="KW-0479">Metal-binding</keyword>
<dbReference type="InterPro" id="IPR011332">
    <property type="entry name" value="Ribosomal_zn-bd"/>
</dbReference>
<dbReference type="SMR" id="A0A067DE84"/>
<dbReference type="GO" id="GO:1990904">
    <property type="term" value="C:ribonucleoprotein complex"/>
    <property type="evidence" value="ECO:0007669"/>
    <property type="project" value="UniProtKB-KW"/>
</dbReference>
<evidence type="ECO:0000256" key="5">
    <source>
        <dbReference type="ARBA" id="ARBA00022980"/>
    </source>
</evidence>
<dbReference type="GO" id="GO:0003735">
    <property type="term" value="F:structural constituent of ribosome"/>
    <property type="evidence" value="ECO:0007669"/>
    <property type="project" value="InterPro"/>
</dbReference>
<dbReference type="Gene3D" id="2.20.25.30">
    <property type="match status" value="1"/>
</dbReference>
<name>A0A067DE84_CITSI</name>
<proteinExistence type="inferred from homology"/>
<keyword evidence="6" id="KW-0687">Ribonucleoprotein</keyword>
<gene>
    <name evidence="7" type="ORF">CISIN_1g036150mg</name>
</gene>
<dbReference type="AlphaFoldDB" id="A0A067DE84"/>
<evidence type="ECO:0000256" key="1">
    <source>
        <dbReference type="ARBA" id="ARBA00008672"/>
    </source>
</evidence>
<evidence type="ECO:0000256" key="4">
    <source>
        <dbReference type="ARBA" id="ARBA00022833"/>
    </source>
</evidence>
<dbReference type="PANTHER" id="PTHR48149:SF1">
    <property type="entry name" value="LARGE RIBOSOMAL SUBUNIT PROTEIN EL43Y"/>
    <property type="match status" value="1"/>
</dbReference>
<dbReference type="GO" id="GO:0005840">
    <property type="term" value="C:ribosome"/>
    <property type="evidence" value="ECO:0007669"/>
    <property type="project" value="UniProtKB-KW"/>
</dbReference>
<reference evidence="7 8" key="1">
    <citation type="submission" date="2014-04" db="EMBL/GenBank/DDBJ databases">
        <authorList>
            <consortium name="International Citrus Genome Consortium"/>
            <person name="Gmitter F."/>
            <person name="Chen C."/>
            <person name="Farmerie W."/>
            <person name="Harkins T."/>
            <person name="Desany B."/>
            <person name="Mohiuddin M."/>
            <person name="Kodira C."/>
            <person name="Borodovsky M."/>
            <person name="Lomsadze A."/>
            <person name="Burns P."/>
            <person name="Jenkins J."/>
            <person name="Prochnik S."/>
            <person name="Shu S."/>
            <person name="Chapman J."/>
            <person name="Pitluck S."/>
            <person name="Schmutz J."/>
            <person name="Rokhsar D."/>
        </authorList>
    </citation>
    <scope>NUCLEOTIDE SEQUENCE</scope>
</reference>
<dbReference type="GO" id="GO:0006412">
    <property type="term" value="P:translation"/>
    <property type="evidence" value="ECO:0007669"/>
    <property type="project" value="InterPro"/>
</dbReference>
<dbReference type="EMBL" id="KK791080">
    <property type="protein sequence ID" value="KDO37332.1"/>
    <property type="molecule type" value="Genomic_DNA"/>
</dbReference>
<comment type="similarity">
    <text evidence="1">Belongs to the eukaryotic ribosomal protein eL43 family.</text>
</comment>
<keyword evidence="4" id="KW-0862">Zinc</keyword>
<dbReference type="GO" id="GO:0008270">
    <property type="term" value="F:zinc ion binding"/>
    <property type="evidence" value="ECO:0007669"/>
    <property type="project" value="UniProtKB-KW"/>
</dbReference>
<dbReference type="InterPro" id="IPR011331">
    <property type="entry name" value="Ribosomal_eL37/eL43"/>
</dbReference>
<evidence type="ECO:0000256" key="2">
    <source>
        <dbReference type="ARBA" id="ARBA00022723"/>
    </source>
</evidence>
<dbReference type="InterPro" id="IPR002674">
    <property type="entry name" value="Ribosomal_eL43"/>
</dbReference>
<sequence length="77" mass="8127">MVSYYRVLRRKRTKKYAVKRKAVGIWSCKYCGKVKAGALNAATLAAFTALPAAAAALLTFSSTLATSQAFSAACCAS</sequence>
<evidence type="ECO:0000313" key="8">
    <source>
        <dbReference type="Proteomes" id="UP000027120"/>
    </source>
</evidence>
<evidence type="ECO:0000256" key="6">
    <source>
        <dbReference type="ARBA" id="ARBA00023274"/>
    </source>
</evidence>
<dbReference type="Pfam" id="PF01780">
    <property type="entry name" value="Ribosomal_L37ae"/>
    <property type="match status" value="1"/>
</dbReference>
<keyword evidence="8" id="KW-1185">Reference proteome</keyword>
<evidence type="ECO:0000256" key="3">
    <source>
        <dbReference type="ARBA" id="ARBA00022771"/>
    </source>
</evidence>
<keyword evidence="5" id="KW-0689">Ribosomal protein</keyword>